<dbReference type="EMBL" id="MKGQ01000126">
    <property type="protein sequence ID" value="OKO97708.1"/>
    <property type="molecule type" value="Genomic_DNA"/>
</dbReference>
<evidence type="ECO:0000313" key="2">
    <source>
        <dbReference type="Proteomes" id="UP000186268"/>
    </source>
</evidence>
<dbReference type="AlphaFoldDB" id="A0A1Q5TBU9"/>
<organism evidence="1 2">
    <name type="scientific">Xenorhabdus eapokensis</name>
    <dbReference type="NCBI Taxonomy" id="1873482"/>
    <lineage>
        <taxon>Bacteria</taxon>
        <taxon>Pseudomonadati</taxon>
        <taxon>Pseudomonadota</taxon>
        <taxon>Gammaproteobacteria</taxon>
        <taxon>Enterobacterales</taxon>
        <taxon>Morganellaceae</taxon>
        <taxon>Xenorhabdus</taxon>
    </lineage>
</organism>
<dbReference type="Proteomes" id="UP000186268">
    <property type="component" value="Unassembled WGS sequence"/>
</dbReference>
<sequence length="148" mass="17602">MSNYSDLFLIIKTRVCQNNGMDISFLFGKNNYRANQVWHRIEQIFILECILDEHRKKYGSPHSPLENEKALHHMILEITKWSLSEIRALSFNDSMFIISDRLRRENMHPDAQEYLNSLDLPANSYSLDEFSEKDWDPKEDSIYLQSRT</sequence>
<name>A0A1Q5TBU9_9GAMM</name>
<dbReference type="InterPro" id="IPR059241">
    <property type="entry name" value="SfIV_phage_associated"/>
</dbReference>
<keyword evidence="2" id="KW-1185">Reference proteome</keyword>
<comment type="caution">
    <text evidence="1">The sequence shown here is derived from an EMBL/GenBank/DDBJ whole genome shotgun (WGS) entry which is preliminary data.</text>
</comment>
<dbReference type="NCBIfam" id="NF033230">
    <property type="entry name" value="phage_region_01"/>
    <property type="match status" value="1"/>
</dbReference>
<gene>
    <name evidence="1" type="ORF">Xedl_03914</name>
</gene>
<proteinExistence type="predicted"/>
<accession>A0A1Q5TBU9</accession>
<reference evidence="1 2" key="1">
    <citation type="submission" date="2016-09" db="EMBL/GenBank/DDBJ databases">
        <title>Xenorhabdus thuongxuanensis sp. nov. and Xenorhabdus eapokensis sp. nov., isolated from Steinernema species.</title>
        <authorList>
            <person name="Kaempfer P."/>
            <person name="Tobias N.J."/>
            <person name="Phan Ke L."/>
            <person name="Bode H.B."/>
            <person name="Glaeser S.P."/>
        </authorList>
    </citation>
    <scope>NUCLEOTIDE SEQUENCE [LARGE SCALE GENOMIC DNA]</scope>
    <source>
        <strain evidence="1 2">DL20</strain>
    </source>
</reference>
<dbReference type="RefSeq" id="WP_074025418.1">
    <property type="nucleotide sequence ID" value="NZ_CAWNAG010000031.1"/>
</dbReference>
<dbReference type="OrthoDB" id="6471118at2"/>
<protein>
    <submittedName>
        <fullName evidence="1">Uncharacterized protein</fullName>
    </submittedName>
</protein>
<evidence type="ECO:0000313" key="1">
    <source>
        <dbReference type="EMBL" id="OKO97708.1"/>
    </source>
</evidence>